<dbReference type="PRINTS" id="PR00501">
    <property type="entry name" value="KELCHREPEAT"/>
</dbReference>
<keyword evidence="1" id="KW-0880">Kelch repeat</keyword>
<evidence type="ECO:0000256" key="2">
    <source>
        <dbReference type="ARBA" id="ARBA00022737"/>
    </source>
</evidence>
<dbReference type="Proteomes" id="UP000479000">
    <property type="component" value="Unassembled WGS sequence"/>
</dbReference>
<organism evidence="3 4">
    <name type="scientific">Nesidiocoris tenuis</name>
    <dbReference type="NCBI Taxonomy" id="355587"/>
    <lineage>
        <taxon>Eukaryota</taxon>
        <taxon>Metazoa</taxon>
        <taxon>Ecdysozoa</taxon>
        <taxon>Arthropoda</taxon>
        <taxon>Hexapoda</taxon>
        <taxon>Insecta</taxon>
        <taxon>Pterygota</taxon>
        <taxon>Neoptera</taxon>
        <taxon>Paraneoptera</taxon>
        <taxon>Hemiptera</taxon>
        <taxon>Heteroptera</taxon>
        <taxon>Panheteroptera</taxon>
        <taxon>Cimicomorpha</taxon>
        <taxon>Miridae</taxon>
        <taxon>Dicyphina</taxon>
        <taxon>Nesidiocoris</taxon>
    </lineage>
</organism>
<dbReference type="Gene3D" id="2.120.10.80">
    <property type="entry name" value="Kelch-type beta propeller"/>
    <property type="match status" value="1"/>
</dbReference>
<protein>
    <submittedName>
        <fullName evidence="3">Uncharacterized protein</fullName>
    </submittedName>
</protein>
<dbReference type="AlphaFoldDB" id="A0A6H5GFZ9"/>
<dbReference type="OrthoDB" id="6582154at2759"/>
<proteinExistence type="predicted"/>
<dbReference type="InterPro" id="IPR006652">
    <property type="entry name" value="Kelch_1"/>
</dbReference>
<dbReference type="Pfam" id="PF01344">
    <property type="entry name" value="Kelch_1"/>
    <property type="match status" value="1"/>
</dbReference>
<feature type="non-terminal residue" evidence="3">
    <location>
        <position position="67"/>
    </location>
</feature>
<dbReference type="SMART" id="SM00612">
    <property type="entry name" value="Kelch"/>
    <property type="match status" value="2"/>
</dbReference>
<reference evidence="3 4" key="1">
    <citation type="submission" date="2020-02" db="EMBL/GenBank/DDBJ databases">
        <authorList>
            <person name="Ferguson B K."/>
        </authorList>
    </citation>
    <scope>NUCLEOTIDE SEQUENCE [LARGE SCALE GENOMIC DNA]</scope>
</reference>
<name>A0A6H5GFZ9_9HEMI</name>
<keyword evidence="2" id="KW-0677">Repeat</keyword>
<accession>A0A6H5GFZ9</accession>
<evidence type="ECO:0000256" key="1">
    <source>
        <dbReference type="ARBA" id="ARBA00022441"/>
    </source>
</evidence>
<evidence type="ECO:0000313" key="4">
    <source>
        <dbReference type="Proteomes" id="UP000479000"/>
    </source>
</evidence>
<gene>
    <name evidence="3" type="ORF">NTEN_LOCUS8204</name>
</gene>
<dbReference type="InterPro" id="IPR015915">
    <property type="entry name" value="Kelch-typ_b-propeller"/>
</dbReference>
<keyword evidence="4" id="KW-1185">Reference proteome</keyword>
<sequence>VYDPELDAWSLIAPMRSRRSGVSCVAYHGAIYVIGGFNGTARMNSGERYDPSKNTWTAIPEMYNPRS</sequence>
<dbReference type="SUPFAM" id="SSF117281">
    <property type="entry name" value="Kelch motif"/>
    <property type="match status" value="1"/>
</dbReference>
<dbReference type="PANTHER" id="PTHR46344">
    <property type="entry name" value="OS02G0202900 PROTEIN"/>
    <property type="match status" value="1"/>
</dbReference>
<dbReference type="EMBL" id="CADCXU010012116">
    <property type="protein sequence ID" value="CAB0002417.1"/>
    <property type="molecule type" value="Genomic_DNA"/>
</dbReference>
<feature type="non-terminal residue" evidence="3">
    <location>
        <position position="1"/>
    </location>
</feature>
<evidence type="ECO:0000313" key="3">
    <source>
        <dbReference type="EMBL" id="CAB0002417.1"/>
    </source>
</evidence>
<dbReference type="PANTHER" id="PTHR46344:SF27">
    <property type="entry name" value="KELCH REPEAT SUPERFAMILY PROTEIN"/>
    <property type="match status" value="1"/>
</dbReference>